<dbReference type="EMBL" id="MOXJ01000035">
    <property type="protein sequence ID" value="PDO09545.1"/>
    <property type="molecule type" value="Genomic_DNA"/>
</dbReference>
<proteinExistence type="predicted"/>
<reference evidence="1 2" key="1">
    <citation type="submission" date="2016-12" db="EMBL/GenBank/DDBJ databases">
        <title>Candidatus Reconcilibacillus cellulovorans genome.</title>
        <authorList>
            <person name="Kolinko S."/>
            <person name="Wu Y.-W."/>
            <person name="Tachea F."/>
            <person name="Denzel E."/>
            <person name="Hiras J."/>
            <person name="Baecker N."/>
            <person name="Chan L.J."/>
            <person name="Eichorst S.A."/>
            <person name="Frey D."/>
            <person name="Adams P.D."/>
            <person name="Pray T."/>
            <person name="Tanjore D."/>
            <person name="Petzold C.J."/>
            <person name="Gladden J.M."/>
            <person name="Simmons B.A."/>
            <person name="Singer S.W."/>
        </authorList>
    </citation>
    <scope>NUCLEOTIDE SEQUENCE [LARGE SCALE GENOMIC DNA]</scope>
    <source>
        <strain evidence="1">JTherm</strain>
    </source>
</reference>
<gene>
    <name evidence="1" type="ORF">BLM47_12005</name>
</gene>
<evidence type="ECO:0000313" key="2">
    <source>
        <dbReference type="Proteomes" id="UP000243688"/>
    </source>
</evidence>
<comment type="caution">
    <text evidence="1">The sequence shown here is derived from an EMBL/GenBank/DDBJ whole genome shotgun (WGS) entry which is preliminary data.</text>
</comment>
<dbReference type="Proteomes" id="UP000243688">
    <property type="component" value="Unassembled WGS sequence"/>
</dbReference>
<protein>
    <recommendedName>
        <fullName evidence="3">Spore coat protein D</fullName>
    </recommendedName>
</protein>
<evidence type="ECO:0000313" key="1">
    <source>
        <dbReference type="EMBL" id="PDO09545.1"/>
    </source>
</evidence>
<name>A0A2A6DXU0_9BACL</name>
<accession>A0A2A6DXU0</accession>
<sequence length="79" mass="9228">MHPKDCHPHGEFCCPPARAIVDPPEYVYRDFFHPQIVPVIHPVEIINRHHCVPVPHHIFTFTCKDVCVSSEKKHRRARA</sequence>
<dbReference type="AlphaFoldDB" id="A0A2A6DXU0"/>
<evidence type="ECO:0008006" key="3">
    <source>
        <dbReference type="Google" id="ProtNLM"/>
    </source>
</evidence>
<organism evidence="1 2">
    <name type="scientific">Candidatus Reconcilbacillus cellulovorans</name>
    <dbReference type="NCBI Taxonomy" id="1906605"/>
    <lineage>
        <taxon>Bacteria</taxon>
        <taxon>Bacillati</taxon>
        <taxon>Bacillota</taxon>
        <taxon>Bacilli</taxon>
        <taxon>Bacillales</taxon>
        <taxon>Paenibacillaceae</taxon>
        <taxon>Candidatus Reconcilbacillus</taxon>
    </lineage>
</organism>